<gene>
    <name evidence="1" type="ORF">H9804_09110</name>
</gene>
<name>A0A9D2KBS9_9BACT</name>
<dbReference type="Proteomes" id="UP000824176">
    <property type="component" value="Unassembled WGS sequence"/>
</dbReference>
<dbReference type="GO" id="GO:0003700">
    <property type="term" value="F:DNA-binding transcription factor activity"/>
    <property type="evidence" value="ECO:0007669"/>
    <property type="project" value="TreeGrafter"/>
</dbReference>
<evidence type="ECO:0000313" key="2">
    <source>
        <dbReference type="Proteomes" id="UP000824176"/>
    </source>
</evidence>
<dbReference type="AlphaFoldDB" id="A0A9D2KBS9"/>
<dbReference type="Pfam" id="PF02082">
    <property type="entry name" value="Rrf2"/>
    <property type="match status" value="1"/>
</dbReference>
<evidence type="ECO:0000313" key="1">
    <source>
        <dbReference type="EMBL" id="HIZ90095.1"/>
    </source>
</evidence>
<dbReference type="PROSITE" id="PS51197">
    <property type="entry name" value="HTH_RRF2_2"/>
    <property type="match status" value="1"/>
</dbReference>
<dbReference type="InterPro" id="IPR036390">
    <property type="entry name" value="WH_DNA-bd_sf"/>
</dbReference>
<dbReference type="Gene3D" id="1.10.10.10">
    <property type="entry name" value="Winged helix-like DNA-binding domain superfamily/Winged helix DNA-binding domain"/>
    <property type="match status" value="1"/>
</dbReference>
<organism evidence="1 2">
    <name type="scientific">Candidatus Mucispirillum faecigallinarum</name>
    <dbReference type="NCBI Taxonomy" id="2838699"/>
    <lineage>
        <taxon>Bacteria</taxon>
        <taxon>Pseudomonadati</taxon>
        <taxon>Deferribacterota</taxon>
        <taxon>Deferribacteres</taxon>
        <taxon>Deferribacterales</taxon>
        <taxon>Mucispirillaceae</taxon>
        <taxon>Mucispirillum</taxon>
    </lineage>
</organism>
<dbReference type="NCBIfam" id="TIGR00738">
    <property type="entry name" value="rrf2_super"/>
    <property type="match status" value="1"/>
</dbReference>
<dbReference type="InterPro" id="IPR036388">
    <property type="entry name" value="WH-like_DNA-bd_sf"/>
</dbReference>
<sequence length="136" mass="15043">MKITRACDYTIRALVYMTQSPVGTPFMRSDIAKACNVPDSFLGKILQSLAKSDILVSERGKKGGFRLGKEPKNICMYDVLVAVDGPLNINNCLDEQVGCCFDQSCCAHKMWKDVQNALVDKLKKYTLADISEGCPQ</sequence>
<dbReference type="InterPro" id="IPR000944">
    <property type="entry name" value="Tscrpt_reg_Rrf2"/>
</dbReference>
<dbReference type="PANTHER" id="PTHR33221">
    <property type="entry name" value="WINGED HELIX-TURN-HELIX TRANSCRIPTIONAL REGULATOR, RRF2 FAMILY"/>
    <property type="match status" value="1"/>
</dbReference>
<comment type="caution">
    <text evidence="1">The sequence shown here is derived from an EMBL/GenBank/DDBJ whole genome shotgun (WGS) entry which is preliminary data.</text>
</comment>
<dbReference type="EMBL" id="DXAQ01000135">
    <property type="protein sequence ID" value="HIZ90095.1"/>
    <property type="molecule type" value="Genomic_DNA"/>
</dbReference>
<dbReference type="SUPFAM" id="SSF46785">
    <property type="entry name" value="Winged helix' DNA-binding domain"/>
    <property type="match status" value="1"/>
</dbReference>
<reference evidence="1" key="1">
    <citation type="journal article" date="2021" name="PeerJ">
        <title>Extensive microbial diversity within the chicken gut microbiome revealed by metagenomics and culture.</title>
        <authorList>
            <person name="Gilroy R."/>
            <person name="Ravi A."/>
            <person name="Getino M."/>
            <person name="Pursley I."/>
            <person name="Horton D.L."/>
            <person name="Alikhan N.F."/>
            <person name="Baker D."/>
            <person name="Gharbi K."/>
            <person name="Hall N."/>
            <person name="Watson M."/>
            <person name="Adriaenssens E.M."/>
            <person name="Foster-Nyarko E."/>
            <person name="Jarju S."/>
            <person name="Secka A."/>
            <person name="Antonio M."/>
            <person name="Oren A."/>
            <person name="Chaudhuri R.R."/>
            <person name="La Ragione R."/>
            <person name="Hildebrand F."/>
            <person name="Pallen M.J."/>
        </authorList>
    </citation>
    <scope>NUCLEOTIDE SEQUENCE</scope>
    <source>
        <strain evidence="1">ChiW4-1371</strain>
    </source>
</reference>
<reference evidence="1" key="2">
    <citation type="submission" date="2021-04" db="EMBL/GenBank/DDBJ databases">
        <authorList>
            <person name="Gilroy R."/>
        </authorList>
    </citation>
    <scope>NUCLEOTIDE SEQUENCE</scope>
    <source>
        <strain evidence="1">ChiW4-1371</strain>
    </source>
</reference>
<accession>A0A9D2KBS9</accession>
<protein>
    <submittedName>
        <fullName evidence="1">Rrf2 family transcriptional regulator</fullName>
    </submittedName>
</protein>
<dbReference type="GO" id="GO:0005829">
    <property type="term" value="C:cytosol"/>
    <property type="evidence" value="ECO:0007669"/>
    <property type="project" value="TreeGrafter"/>
</dbReference>
<dbReference type="PANTHER" id="PTHR33221:SF2">
    <property type="entry name" value="TRANSCRIPTIONAL REGULATOR"/>
    <property type="match status" value="1"/>
</dbReference>
<proteinExistence type="predicted"/>